<organism evidence="2 3">
    <name type="scientific">Coemansia biformis</name>
    <dbReference type="NCBI Taxonomy" id="1286918"/>
    <lineage>
        <taxon>Eukaryota</taxon>
        <taxon>Fungi</taxon>
        <taxon>Fungi incertae sedis</taxon>
        <taxon>Zoopagomycota</taxon>
        <taxon>Kickxellomycotina</taxon>
        <taxon>Kickxellomycetes</taxon>
        <taxon>Kickxellales</taxon>
        <taxon>Kickxellaceae</taxon>
        <taxon>Coemansia</taxon>
    </lineage>
</organism>
<dbReference type="AlphaFoldDB" id="A0A9W7Y780"/>
<evidence type="ECO:0000313" key="2">
    <source>
        <dbReference type="EMBL" id="KAJ1730353.1"/>
    </source>
</evidence>
<feature type="region of interest" description="Disordered" evidence="1">
    <location>
        <begin position="121"/>
        <end position="164"/>
    </location>
</feature>
<accession>A0A9W7Y780</accession>
<dbReference type="Proteomes" id="UP001143981">
    <property type="component" value="Unassembled WGS sequence"/>
</dbReference>
<sequence length="164" mass="18585">MRAPTLAALGLRLGRPLLRQPGPYRLVAARALSTRGPEDDERAYVEAAKQQMRSYQKWRQHFKWRREHITDSLRDYALWSLLGLLAYYTMTKRHELLDYEADSFVAIDKLEGRLHALDPHNRLLDGTTRSSHDPAPTAAPPRSEPSSPSSSRPQGGSSSPSVFY</sequence>
<reference evidence="2" key="1">
    <citation type="submission" date="2022-07" db="EMBL/GenBank/DDBJ databases">
        <title>Phylogenomic reconstructions and comparative analyses of Kickxellomycotina fungi.</title>
        <authorList>
            <person name="Reynolds N.K."/>
            <person name="Stajich J.E."/>
            <person name="Barry K."/>
            <person name="Grigoriev I.V."/>
            <person name="Crous P."/>
            <person name="Smith M.E."/>
        </authorList>
    </citation>
    <scope>NUCLEOTIDE SEQUENCE</scope>
    <source>
        <strain evidence="2">BCRC 34381</strain>
    </source>
</reference>
<dbReference type="EMBL" id="JANBOI010000466">
    <property type="protein sequence ID" value="KAJ1730353.1"/>
    <property type="molecule type" value="Genomic_DNA"/>
</dbReference>
<feature type="compositionally biased region" description="Low complexity" evidence="1">
    <location>
        <begin position="144"/>
        <end position="164"/>
    </location>
</feature>
<keyword evidence="3" id="KW-1185">Reference proteome</keyword>
<name>A0A9W7Y780_9FUNG</name>
<comment type="caution">
    <text evidence="2">The sequence shown here is derived from an EMBL/GenBank/DDBJ whole genome shotgun (WGS) entry which is preliminary data.</text>
</comment>
<gene>
    <name evidence="2" type="ORF">LPJ61_003056</name>
</gene>
<protein>
    <submittedName>
        <fullName evidence="2">Uncharacterized protein</fullName>
    </submittedName>
</protein>
<proteinExistence type="predicted"/>
<evidence type="ECO:0000256" key="1">
    <source>
        <dbReference type="SAM" id="MobiDB-lite"/>
    </source>
</evidence>
<dbReference type="OrthoDB" id="5522982at2759"/>
<evidence type="ECO:0000313" key="3">
    <source>
        <dbReference type="Proteomes" id="UP001143981"/>
    </source>
</evidence>